<organism evidence="1">
    <name type="scientific">Rhizophora mucronata</name>
    <name type="common">Asiatic mangrove</name>
    <dbReference type="NCBI Taxonomy" id="61149"/>
    <lineage>
        <taxon>Eukaryota</taxon>
        <taxon>Viridiplantae</taxon>
        <taxon>Streptophyta</taxon>
        <taxon>Embryophyta</taxon>
        <taxon>Tracheophyta</taxon>
        <taxon>Spermatophyta</taxon>
        <taxon>Magnoliopsida</taxon>
        <taxon>eudicotyledons</taxon>
        <taxon>Gunneridae</taxon>
        <taxon>Pentapetalae</taxon>
        <taxon>rosids</taxon>
        <taxon>fabids</taxon>
        <taxon>Malpighiales</taxon>
        <taxon>Rhizophoraceae</taxon>
        <taxon>Rhizophora</taxon>
    </lineage>
</organism>
<protein>
    <submittedName>
        <fullName evidence="1">Uncharacterized protein</fullName>
    </submittedName>
</protein>
<dbReference type="AlphaFoldDB" id="A0A2P2LNP6"/>
<proteinExistence type="predicted"/>
<name>A0A2P2LNP6_RHIMU</name>
<dbReference type="EMBL" id="GGEC01039096">
    <property type="protein sequence ID" value="MBX19580.1"/>
    <property type="molecule type" value="Transcribed_RNA"/>
</dbReference>
<dbReference type="EMBL" id="GGEC01039091">
    <property type="protein sequence ID" value="MBX19575.1"/>
    <property type="molecule type" value="Transcribed_RNA"/>
</dbReference>
<reference evidence="1" key="1">
    <citation type="submission" date="2018-02" db="EMBL/GenBank/DDBJ databases">
        <title>Rhizophora mucronata_Transcriptome.</title>
        <authorList>
            <person name="Meera S.P."/>
            <person name="Sreeshan A."/>
            <person name="Augustine A."/>
        </authorList>
    </citation>
    <scope>NUCLEOTIDE SEQUENCE</scope>
    <source>
        <tissue evidence="1">Leaf</tissue>
    </source>
</reference>
<evidence type="ECO:0000313" key="1">
    <source>
        <dbReference type="EMBL" id="MBX19580.1"/>
    </source>
</evidence>
<sequence length="94" mass="10324">MQLGIGIRSIFIFVHNPAGPRPFLTTVPRPFLTTVIENQGPFCTNLLLVRFVEELTTLASGRPVTLPGCPVRPFTIPVLVIATTKEIPNWITGL</sequence>
<accession>A0A2P2LNP6</accession>